<dbReference type="Pfam" id="PF13349">
    <property type="entry name" value="DUF4097"/>
    <property type="match status" value="1"/>
</dbReference>
<proteinExistence type="predicted"/>
<evidence type="ECO:0000313" key="4">
    <source>
        <dbReference type="Proteomes" id="UP001291653"/>
    </source>
</evidence>
<sequence>MTGSTRTQGSTWEITEPVKLAFDEPLTPLTALTVRLVQGTVNVVGSDDPTARLEVSAVAGPPLTVTRRGSALSVGYGDVPWKRWLKLLGPGTRDHTATVTLTVPAHIRVDIGVVGAEAVVTGVDGGICVQSVSGDTTLVGVAGEVRAESVSGDLEVQALSGRLRYHSVSGDLTVIEGVPDARVRAESVSGDLLLDLAAPADGAARATDVKLTTVSGEVAIRLPGALDAKVDVNTAGGSVVNAFDALRVTHDWGENRISGRLGAGGGTLKAWTMSGSVALLSRPEDEESGPGPGPGPGPDDSAGPADPARPADSTGADSTGKVL</sequence>
<gene>
    <name evidence="3" type="ORF">SYYSPA8_09925</name>
</gene>
<dbReference type="EMBL" id="BSBI01000003">
    <property type="protein sequence ID" value="GLF94604.1"/>
    <property type="molecule type" value="Genomic_DNA"/>
</dbReference>
<organism evidence="3 4">
    <name type="scientific">Streptomyces yaizuensis</name>
    <dbReference type="NCBI Taxonomy" id="2989713"/>
    <lineage>
        <taxon>Bacteria</taxon>
        <taxon>Bacillati</taxon>
        <taxon>Actinomycetota</taxon>
        <taxon>Actinomycetes</taxon>
        <taxon>Kitasatosporales</taxon>
        <taxon>Streptomycetaceae</taxon>
        <taxon>Streptomyces</taxon>
    </lineage>
</organism>
<name>A0ABQ5NW58_9ACTN</name>
<evidence type="ECO:0000259" key="2">
    <source>
        <dbReference type="Pfam" id="PF13349"/>
    </source>
</evidence>
<reference evidence="3 4" key="1">
    <citation type="submission" date="2022-10" db="EMBL/GenBank/DDBJ databases">
        <title>Draft genome sequence of Streptomyces sp. YSPA8.</title>
        <authorList>
            <person name="Moriuchi R."/>
            <person name="Dohra H."/>
            <person name="Yamamura H."/>
            <person name="Kodani S."/>
        </authorList>
    </citation>
    <scope>NUCLEOTIDE SEQUENCE [LARGE SCALE GENOMIC DNA]</scope>
    <source>
        <strain evidence="3 4">YSPA8</strain>
    </source>
</reference>
<accession>A0ABQ5NW58</accession>
<protein>
    <submittedName>
        <fullName evidence="3">DUF4097 family beta strand repeat-containing protein</fullName>
    </submittedName>
</protein>
<evidence type="ECO:0000313" key="3">
    <source>
        <dbReference type="EMBL" id="GLF94604.1"/>
    </source>
</evidence>
<feature type="domain" description="DUF4097" evidence="2">
    <location>
        <begin position="129"/>
        <end position="196"/>
    </location>
</feature>
<evidence type="ECO:0000256" key="1">
    <source>
        <dbReference type="SAM" id="MobiDB-lite"/>
    </source>
</evidence>
<comment type="caution">
    <text evidence="3">The sequence shown here is derived from an EMBL/GenBank/DDBJ whole genome shotgun (WGS) entry which is preliminary data.</text>
</comment>
<dbReference type="RefSeq" id="WP_323446674.1">
    <property type="nucleotide sequence ID" value="NZ_BSBI01000003.1"/>
</dbReference>
<keyword evidence="4" id="KW-1185">Reference proteome</keyword>
<feature type="compositionally biased region" description="Low complexity" evidence="1">
    <location>
        <begin position="298"/>
        <end position="313"/>
    </location>
</feature>
<feature type="region of interest" description="Disordered" evidence="1">
    <location>
        <begin position="278"/>
        <end position="323"/>
    </location>
</feature>
<dbReference type="InterPro" id="IPR025164">
    <property type="entry name" value="Toastrack_DUF4097"/>
</dbReference>
<dbReference type="Proteomes" id="UP001291653">
    <property type="component" value="Unassembled WGS sequence"/>
</dbReference>